<reference evidence="2" key="1">
    <citation type="submission" date="2011-02" db="EMBL/GenBank/DDBJ databases">
        <title>The genome of the leaf-cutting ant Acromyrmex echinatior suggests key adaptations to social evolution and fungus farming.</title>
        <authorList>
            <person name="Nygaard S."/>
            <person name="Zhang G."/>
        </authorList>
    </citation>
    <scope>NUCLEOTIDE SEQUENCE</scope>
</reference>
<dbReference type="AlphaFoldDB" id="F4WLV4"/>
<dbReference type="EMBL" id="GL888216">
    <property type="protein sequence ID" value="EGI64836.1"/>
    <property type="molecule type" value="Genomic_DNA"/>
</dbReference>
<name>F4WLV4_ACREC</name>
<protein>
    <submittedName>
        <fullName evidence="2">Uncharacterized protein</fullName>
    </submittedName>
</protein>
<keyword evidence="3" id="KW-1185">Reference proteome</keyword>
<evidence type="ECO:0000256" key="1">
    <source>
        <dbReference type="SAM" id="MobiDB-lite"/>
    </source>
</evidence>
<dbReference type="InParanoid" id="F4WLV4"/>
<feature type="compositionally biased region" description="Basic and acidic residues" evidence="1">
    <location>
        <begin position="1"/>
        <end position="14"/>
    </location>
</feature>
<accession>F4WLV4</accession>
<feature type="region of interest" description="Disordered" evidence="1">
    <location>
        <begin position="1"/>
        <end position="68"/>
    </location>
</feature>
<organism evidence="3">
    <name type="scientific">Acromyrmex echinatior</name>
    <name type="common">Panamanian leafcutter ant</name>
    <name type="synonym">Acromyrmex octospinosus echinatior</name>
    <dbReference type="NCBI Taxonomy" id="103372"/>
    <lineage>
        <taxon>Eukaryota</taxon>
        <taxon>Metazoa</taxon>
        <taxon>Ecdysozoa</taxon>
        <taxon>Arthropoda</taxon>
        <taxon>Hexapoda</taxon>
        <taxon>Insecta</taxon>
        <taxon>Pterygota</taxon>
        <taxon>Neoptera</taxon>
        <taxon>Endopterygota</taxon>
        <taxon>Hymenoptera</taxon>
        <taxon>Apocrita</taxon>
        <taxon>Aculeata</taxon>
        <taxon>Formicoidea</taxon>
        <taxon>Formicidae</taxon>
        <taxon>Myrmicinae</taxon>
        <taxon>Acromyrmex</taxon>
    </lineage>
</organism>
<gene>
    <name evidence="2" type="ORF">G5I_06735</name>
</gene>
<sequence>MHREQWSEKENAKGRERKRKVSDEEDEGRRLRERKRESRVGPSYLRPSRKASGGQKAKQDDSGPRSILGLSLILSPDLAERR</sequence>
<evidence type="ECO:0000313" key="3">
    <source>
        <dbReference type="Proteomes" id="UP000007755"/>
    </source>
</evidence>
<dbReference type="Proteomes" id="UP000007755">
    <property type="component" value="Unassembled WGS sequence"/>
</dbReference>
<feature type="compositionally biased region" description="Basic and acidic residues" evidence="1">
    <location>
        <begin position="27"/>
        <end position="39"/>
    </location>
</feature>
<evidence type="ECO:0000313" key="2">
    <source>
        <dbReference type="EMBL" id="EGI64836.1"/>
    </source>
</evidence>
<proteinExistence type="predicted"/>